<evidence type="ECO:0000313" key="9">
    <source>
        <dbReference type="Proteomes" id="UP000886743"/>
    </source>
</evidence>
<sequence>MFYYISGTLAHKEDGFAVIDAGGVGYKLLTSLGSLDRLGAVGSDAKMYTHLYVREGVFDLYGFASQEELGMFLLLTGVSGVGPKAALAVLGVLSPAALSLAVVSGDTKSITRANGVGPKVAQRIVMELKDKIKNEDMIPADLAAESAGGGAFVASNEAVEALCVLGYSAFEAKQALAGIDMSQDLELIIRDALKKLMK</sequence>
<accession>A0A9D1SYQ3</accession>
<feature type="domain" description="Helix-hairpin-helix DNA-binding motif class 1" evidence="7">
    <location>
        <begin position="108"/>
        <end position="127"/>
    </location>
</feature>
<dbReference type="InterPro" id="IPR036267">
    <property type="entry name" value="RuvA_C_sf"/>
</dbReference>
<dbReference type="InterPro" id="IPR003583">
    <property type="entry name" value="Hlx-hairpin-Hlx_DNA-bd_motif"/>
</dbReference>
<dbReference type="Gene3D" id="2.40.50.140">
    <property type="entry name" value="Nucleic acid-binding proteins"/>
    <property type="match status" value="1"/>
</dbReference>
<dbReference type="InterPro" id="IPR010994">
    <property type="entry name" value="RuvA_2-like"/>
</dbReference>
<comment type="domain">
    <text evidence="6">Has three domains with a flexible linker between the domains II and III and assumes an 'L' shape. Domain III is highly mobile and contacts RuvB.</text>
</comment>
<comment type="caution">
    <text evidence="6">Lacks conserved residue(s) required for the propagation of feature annotation.</text>
</comment>
<dbReference type="InterPro" id="IPR012340">
    <property type="entry name" value="NA-bd_OB-fold"/>
</dbReference>
<comment type="function">
    <text evidence="6">The RuvA-RuvB-RuvC complex processes Holliday junction (HJ) DNA during genetic recombination and DNA repair, while the RuvA-RuvB complex plays an important role in the rescue of blocked DNA replication forks via replication fork reversal (RFR). RuvA specifically binds to HJ cruciform DNA, conferring on it an open structure. The RuvB hexamer acts as an ATP-dependent pump, pulling dsDNA into and through the RuvAB complex. HJ branch migration allows RuvC to scan DNA until it finds its consensus sequence, where it cleaves and resolves the cruciform DNA.</text>
</comment>
<dbReference type="AlphaFoldDB" id="A0A9D1SYQ3"/>
<dbReference type="Pfam" id="PF01330">
    <property type="entry name" value="RuvA_N"/>
    <property type="match status" value="1"/>
</dbReference>
<dbReference type="GO" id="GO:0009379">
    <property type="term" value="C:Holliday junction helicase complex"/>
    <property type="evidence" value="ECO:0007669"/>
    <property type="project" value="InterPro"/>
</dbReference>
<feature type="region of interest" description="Domain III" evidence="6">
    <location>
        <begin position="156"/>
        <end position="198"/>
    </location>
</feature>
<keyword evidence="5 6" id="KW-0234">DNA repair</keyword>
<keyword evidence="1 6" id="KW-0963">Cytoplasm</keyword>
<feature type="domain" description="Helix-hairpin-helix DNA-binding motif class 1" evidence="7">
    <location>
        <begin position="73"/>
        <end position="92"/>
    </location>
</feature>
<protein>
    <recommendedName>
        <fullName evidence="6">Holliday junction branch migration complex subunit RuvA</fullName>
    </recommendedName>
</protein>
<comment type="subcellular location">
    <subcellularLocation>
        <location evidence="6">Cytoplasm</location>
    </subcellularLocation>
</comment>
<comment type="caution">
    <text evidence="8">The sequence shown here is derived from an EMBL/GenBank/DDBJ whole genome shotgun (WGS) entry which is preliminary data.</text>
</comment>
<name>A0A9D1SYQ3_9FIRM</name>
<dbReference type="GO" id="GO:0005524">
    <property type="term" value="F:ATP binding"/>
    <property type="evidence" value="ECO:0007669"/>
    <property type="project" value="InterPro"/>
</dbReference>
<evidence type="ECO:0000256" key="6">
    <source>
        <dbReference type="HAMAP-Rule" id="MF_00031"/>
    </source>
</evidence>
<keyword evidence="3 6" id="KW-0238">DNA-binding</keyword>
<reference evidence="8" key="2">
    <citation type="journal article" date="2021" name="PeerJ">
        <title>Extensive microbial diversity within the chicken gut microbiome revealed by metagenomics and culture.</title>
        <authorList>
            <person name="Gilroy R."/>
            <person name="Ravi A."/>
            <person name="Getino M."/>
            <person name="Pursley I."/>
            <person name="Horton D.L."/>
            <person name="Alikhan N.F."/>
            <person name="Baker D."/>
            <person name="Gharbi K."/>
            <person name="Hall N."/>
            <person name="Watson M."/>
            <person name="Adriaenssens E.M."/>
            <person name="Foster-Nyarko E."/>
            <person name="Jarju S."/>
            <person name="Secka A."/>
            <person name="Antonio M."/>
            <person name="Oren A."/>
            <person name="Chaudhuri R.R."/>
            <person name="La Ragione R."/>
            <person name="Hildebrand F."/>
            <person name="Pallen M.J."/>
        </authorList>
    </citation>
    <scope>NUCLEOTIDE SEQUENCE</scope>
    <source>
        <strain evidence="8">4920</strain>
    </source>
</reference>
<proteinExistence type="inferred from homology"/>
<dbReference type="CDD" id="cd14332">
    <property type="entry name" value="UBA_RuvA_C"/>
    <property type="match status" value="1"/>
</dbReference>
<dbReference type="HAMAP" id="MF_00031">
    <property type="entry name" value="DNA_HJ_migration_RuvA"/>
    <property type="match status" value="1"/>
</dbReference>
<comment type="subunit">
    <text evidence="6">Homotetramer. Forms an RuvA(8)-RuvB(12)-Holliday junction (HJ) complex. HJ DNA is sandwiched between 2 RuvA tetramers; dsDNA enters through RuvA and exits via RuvB. An RuvB hexamer assembles on each DNA strand where it exits the tetramer. Each RuvB hexamer is contacted by two RuvA subunits (via domain III) on 2 adjacent RuvB subunits; this complex drives branch migration. In the full resolvosome a probable DNA-RuvA(4)-RuvB(12)-RuvC(2) complex forms which resolves the HJ.</text>
</comment>
<dbReference type="SUPFAM" id="SSF50249">
    <property type="entry name" value="Nucleic acid-binding proteins"/>
    <property type="match status" value="1"/>
</dbReference>
<dbReference type="InterPro" id="IPR013849">
    <property type="entry name" value="DNA_helicase_Holl-junc_RuvA_I"/>
</dbReference>
<dbReference type="GO" id="GO:0009378">
    <property type="term" value="F:four-way junction helicase activity"/>
    <property type="evidence" value="ECO:0007669"/>
    <property type="project" value="InterPro"/>
</dbReference>
<keyword evidence="4 6" id="KW-0233">DNA recombination</keyword>
<evidence type="ECO:0000259" key="7">
    <source>
        <dbReference type="SMART" id="SM00278"/>
    </source>
</evidence>
<dbReference type="Gene3D" id="1.10.150.20">
    <property type="entry name" value="5' to 3' exonuclease, C-terminal subdomain"/>
    <property type="match status" value="1"/>
</dbReference>
<evidence type="ECO:0000256" key="2">
    <source>
        <dbReference type="ARBA" id="ARBA00022763"/>
    </source>
</evidence>
<keyword evidence="2 6" id="KW-0227">DNA damage</keyword>
<evidence type="ECO:0000256" key="5">
    <source>
        <dbReference type="ARBA" id="ARBA00023204"/>
    </source>
</evidence>
<dbReference type="GO" id="GO:0006281">
    <property type="term" value="P:DNA repair"/>
    <property type="evidence" value="ECO:0007669"/>
    <property type="project" value="UniProtKB-UniRule"/>
</dbReference>
<dbReference type="InterPro" id="IPR011114">
    <property type="entry name" value="RuvA_C"/>
</dbReference>
<dbReference type="Proteomes" id="UP000886743">
    <property type="component" value="Unassembled WGS sequence"/>
</dbReference>
<dbReference type="Pfam" id="PF14520">
    <property type="entry name" value="HHH_5"/>
    <property type="match status" value="1"/>
</dbReference>
<evidence type="ECO:0000313" key="8">
    <source>
        <dbReference type="EMBL" id="HIV01928.1"/>
    </source>
</evidence>
<dbReference type="GO" id="GO:0005737">
    <property type="term" value="C:cytoplasm"/>
    <property type="evidence" value="ECO:0007669"/>
    <property type="project" value="UniProtKB-SubCell"/>
</dbReference>
<organism evidence="8 9">
    <name type="scientific">Candidatus Aphodoplasma excrementigallinarum</name>
    <dbReference type="NCBI Taxonomy" id="2840673"/>
    <lineage>
        <taxon>Bacteria</taxon>
        <taxon>Bacillati</taxon>
        <taxon>Bacillota</taxon>
        <taxon>Clostridia</taxon>
        <taxon>Eubacteriales</taxon>
        <taxon>Candidatus Aphodoplasma</taxon>
    </lineage>
</organism>
<dbReference type="SUPFAM" id="SSF47781">
    <property type="entry name" value="RuvA domain 2-like"/>
    <property type="match status" value="1"/>
</dbReference>
<evidence type="ECO:0000256" key="1">
    <source>
        <dbReference type="ARBA" id="ARBA00022490"/>
    </source>
</evidence>
<feature type="region of interest" description="Domain I" evidence="6">
    <location>
        <begin position="1"/>
        <end position="64"/>
    </location>
</feature>
<dbReference type="Pfam" id="PF07499">
    <property type="entry name" value="RuvA_C"/>
    <property type="match status" value="1"/>
</dbReference>
<comment type="similarity">
    <text evidence="6">Belongs to the RuvA family.</text>
</comment>
<reference evidence="8" key="1">
    <citation type="submission" date="2020-10" db="EMBL/GenBank/DDBJ databases">
        <authorList>
            <person name="Gilroy R."/>
        </authorList>
    </citation>
    <scope>NUCLEOTIDE SEQUENCE</scope>
    <source>
        <strain evidence="8">4920</strain>
    </source>
</reference>
<evidence type="ECO:0000256" key="3">
    <source>
        <dbReference type="ARBA" id="ARBA00023125"/>
    </source>
</evidence>
<dbReference type="EMBL" id="DVOF01000002">
    <property type="protein sequence ID" value="HIV01928.1"/>
    <property type="molecule type" value="Genomic_DNA"/>
</dbReference>
<dbReference type="SUPFAM" id="SSF46929">
    <property type="entry name" value="DNA helicase RuvA subunit, C-terminal domain"/>
    <property type="match status" value="1"/>
</dbReference>
<evidence type="ECO:0000256" key="4">
    <source>
        <dbReference type="ARBA" id="ARBA00023172"/>
    </source>
</evidence>
<gene>
    <name evidence="6 8" type="primary">ruvA</name>
    <name evidence="8" type="ORF">IAC74_00020</name>
</gene>
<dbReference type="GO" id="GO:0048476">
    <property type="term" value="C:Holliday junction resolvase complex"/>
    <property type="evidence" value="ECO:0007669"/>
    <property type="project" value="UniProtKB-UniRule"/>
</dbReference>
<dbReference type="InterPro" id="IPR000085">
    <property type="entry name" value="RuvA"/>
</dbReference>
<dbReference type="SMART" id="SM00278">
    <property type="entry name" value="HhH1"/>
    <property type="match status" value="2"/>
</dbReference>
<dbReference type="GO" id="GO:0006310">
    <property type="term" value="P:DNA recombination"/>
    <property type="evidence" value="ECO:0007669"/>
    <property type="project" value="UniProtKB-UniRule"/>
</dbReference>
<dbReference type="GO" id="GO:0000400">
    <property type="term" value="F:four-way junction DNA binding"/>
    <property type="evidence" value="ECO:0007669"/>
    <property type="project" value="UniProtKB-UniRule"/>
</dbReference>
<dbReference type="NCBIfam" id="TIGR00084">
    <property type="entry name" value="ruvA"/>
    <property type="match status" value="1"/>
</dbReference>
<dbReference type="Gene3D" id="1.10.8.10">
    <property type="entry name" value="DNA helicase RuvA subunit, C-terminal domain"/>
    <property type="match status" value="1"/>
</dbReference>